<dbReference type="Proteomes" id="UP000783686">
    <property type="component" value="Unassembled WGS sequence"/>
</dbReference>
<accession>A0A811KXJ2</accession>
<dbReference type="PROSITE" id="PS51670">
    <property type="entry name" value="SHKT"/>
    <property type="match status" value="2"/>
</dbReference>
<feature type="disulfide bond" evidence="1">
    <location>
        <begin position="36"/>
        <end position="70"/>
    </location>
</feature>
<evidence type="ECO:0000313" key="5">
    <source>
        <dbReference type="Proteomes" id="UP000614601"/>
    </source>
</evidence>
<reference evidence="4" key="1">
    <citation type="submission" date="2020-09" db="EMBL/GenBank/DDBJ databases">
        <authorList>
            <person name="Kikuchi T."/>
        </authorList>
    </citation>
    <scope>NUCLEOTIDE SEQUENCE</scope>
    <source>
        <strain evidence="4">SH1</strain>
    </source>
</reference>
<dbReference type="PANTHER" id="PTHR46219:SF5">
    <property type="entry name" value="SHKT DOMAIN-CONTAINING PROTEIN"/>
    <property type="match status" value="1"/>
</dbReference>
<feature type="signal peptide" evidence="2">
    <location>
        <begin position="1"/>
        <end position="19"/>
    </location>
</feature>
<evidence type="ECO:0000259" key="3">
    <source>
        <dbReference type="PROSITE" id="PS51670"/>
    </source>
</evidence>
<dbReference type="Proteomes" id="UP000614601">
    <property type="component" value="Unassembled WGS sequence"/>
</dbReference>
<evidence type="ECO:0000256" key="1">
    <source>
        <dbReference type="PROSITE-ProRule" id="PRU01005"/>
    </source>
</evidence>
<feature type="domain" description="ShKT" evidence="3">
    <location>
        <begin position="80"/>
        <end position="114"/>
    </location>
</feature>
<gene>
    <name evidence="4" type="ORF">BOKJ2_LOCUS8861</name>
</gene>
<evidence type="ECO:0000256" key="2">
    <source>
        <dbReference type="SAM" id="SignalP"/>
    </source>
</evidence>
<dbReference type="EMBL" id="CAJFCW020000004">
    <property type="protein sequence ID" value="CAG9113449.1"/>
    <property type="molecule type" value="Genomic_DNA"/>
</dbReference>
<protein>
    <recommendedName>
        <fullName evidence="3">ShKT domain-containing protein</fullName>
    </recommendedName>
</protein>
<comment type="caution">
    <text evidence="1">Lacks conserved residue(s) required for the propagation of feature annotation.</text>
</comment>
<feature type="chain" id="PRO_5036221186" description="ShKT domain-containing protein" evidence="2">
    <location>
        <begin position="20"/>
        <end position="116"/>
    </location>
</feature>
<keyword evidence="2" id="KW-0732">Signal</keyword>
<evidence type="ECO:0000313" key="4">
    <source>
        <dbReference type="EMBL" id="CAD5220272.1"/>
    </source>
</evidence>
<dbReference type="PANTHER" id="PTHR46219">
    <property type="entry name" value="PROTEIN CBG11138"/>
    <property type="match status" value="1"/>
</dbReference>
<keyword evidence="5" id="KW-1185">Reference proteome</keyword>
<dbReference type="Pfam" id="PF01549">
    <property type="entry name" value="ShK"/>
    <property type="match status" value="2"/>
</dbReference>
<dbReference type="Gene3D" id="1.10.10.1940">
    <property type="match status" value="2"/>
</dbReference>
<proteinExistence type="predicted"/>
<feature type="disulfide bond" evidence="1">
    <location>
        <begin position="80"/>
        <end position="114"/>
    </location>
</feature>
<name>A0A811KXJ2_9BILA</name>
<dbReference type="InterPro" id="IPR003582">
    <property type="entry name" value="ShKT_dom"/>
</dbReference>
<dbReference type="OrthoDB" id="5863778at2759"/>
<dbReference type="AlphaFoldDB" id="A0A811KXJ2"/>
<dbReference type="EMBL" id="CAJFDH010000004">
    <property type="protein sequence ID" value="CAD5220272.1"/>
    <property type="molecule type" value="Genomic_DNA"/>
</dbReference>
<feature type="domain" description="ShKT" evidence="3">
    <location>
        <begin position="36"/>
        <end position="70"/>
    </location>
</feature>
<sequence>MNTLFLLAFFFVLLGHSTSTSLFISRIGRARAYGSCTDKLSDCQARAHLCDHPLYVESLTNDCRRTCKRCDGNSKPAWQCKDSTSNCKRNKYLCQNPPYVSFITDDCPVTCGFCKQ</sequence>
<dbReference type="SMART" id="SM00254">
    <property type="entry name" value="ShKT"/>
    <property type="match status" value="2"/>
</dbReference>
<organism evidence="4 5">
    <name type="scientific">Bursaphelenchus okinawaensis</name>
    <dbReference type="NCBI Taxonomy" id="465554"/>
    <lineage>
        <taxon>Eukaryota</taxon>
        <taxon>Metazoa</taxon>
        <taxon>Ecdysozoa</taxon>
        <taxon>Nematoda</taxon>
        <taxon>Chromadorea</taxon>
        <taxon>Rhabditida</taxon>
        <taxon>Tylenchina</taxon>
        <taxon>Tylenchomorpha</taxon>
        <taxon>Aphelenchoidea</taxon>
        <taxon>Aphelenchoididae</taxon>
        <taxon>Bursaphelenchus</taxon>
    </lineage>
</organism>
<comment type="caution">
    <text evidence="4">The sequence shown here is derived from an EMBL/GenBank/DDBJ whole genome shotgun (WGS) entry which is preliminary data.</text>
</comment>
<keyword evidence="1" id="KW-1015">Disulfide bond</keyword>